<keyword evidence="2" id="KW-1185">Reference proteome</keyword>
<dbReference type="RefSeq" id="WP_166246994.1">
    <property type="nucleotide sequence ID" value="NZ_CP049616.1"/>
</dbReference>
<protein>
    <submittedName>
        <fullName evidence="1">Uncharacterized protein</fullName>
    </submittedName>
</protein>
<dbReference type="EMBL" id="CP049616">
    <property type="protein sequence ID" value="QII43277.1"/>
    <property type="molecule type" value="Genomic_DNA"/>
</dbReference>
<dbReference type="AlphaFoldDB" id="A0A6G7IYF8"/>
<proteinExistence type="predicted"/>
<organism evidence="1 2">
    <name type="scientific">Flagellimonas oceani</name>
    <dbReference type="NCBI Taxonomy" id="2698672"/>
    <lineage>
        <taxon>Bacteria</taxon>
        <taxon>Pseudomonadati</taxon>
        <taxon>Bacteroidota</taxon>
        <taxon>Flavobacteriia</taxon>
        <taxon>Flavobacteriales</taxon>
        <taxon>Flavobacteriaceae</taxon>
        <taxon>Flagellimonas</taxon>
    </lineage>
</organism>
<gene>
    <name evidence="1" type="ORF">GVT53_00740</name>
</gene>
<name>A0A6G7IYF8_9FLAO</name>
<accession>A0A6G7IYF8</accession>
<sequence>MENDELKNITSWFGSLPEKRKFEIHQAARLTYNSCAIEGNSLSENETFNLIVRELYKREAGKSNKNEKSR</sequence>
<reference evidence="1 2" key="1">
    <citation type="submission" date="2020-02" db="EMBL/GenBank/DDBJ databases">
        <title>Complete genome of Muricauda sp. 501str8.</title>
        <authorList>
            <person name="Dong B."/>
            <person name="Zhu S."/>
            <person name="Yang J."/>
            <person name="Chen J."/>
        </authorList>
    </citation>
    <scope>NUCLEOTIDE SEQUENCE [LARGE SCALE GENOMIC DNA]</scope>
    <source>
        <strain evidence="1 2">501str8</strain>
    </source>
</reference>
<dbReference type="KEGG" id="mut:GVT53_00740"/>
<dbReference type="Proteomes" id="UP000502928">
    <property type="component" value="Chromosome"/>
</dbReference>
<evidence type="ECO:0000313" key="2">
    <source>
        <dbReference type="Proteomes" id="UP000502928"/>
    </source>
</evidence>
<evidence type="ECO:0000313" key="1">
    <source>
        <dbReference type="EMBL" id="QII43277.1"/>
    </source>
</evidence>